<gene>
    <name evidence="1" type="ORF">RHGRI_007540</name>
</gene>
<name>A0AAV6KX69_9ERIC</name>
<accession>A0AAV6KX69</accession>
<comment type="caution">
    <text evidence="1">The sequence shown here is derived from an EMBL/GenBank/DDBJ whole genome shotgun (WGS) entry which is preliminary data.</text>
</comment>
<dbReference type="AlphaFoldDB" id="A0AAV6KX69"/>
<dbReference type="Proteomes" id="UP000823749">
    <property type="component" value="Chromosome 3"/>
</dbReference>
<sequence>MRLSGGSQERLSRGSRERWSVSNVASRQPIIRAFVGNGIQDGDQVAYPLPAHSPQLDGQVLCFSFISEKLVSVIFWCLSRNKVCNDEQARCNILGSAYFAF</sequence>
<dbReference type="EMBL" id="JACTNZ010000003">
    <property type="protein sequence ID" value="KAG5557320.1"/>
    <property type="molecule type" value="Genomic_DNA"/>
</dbReference>
<keyword evidence="2" id="KW-1185">Reference proteome</keyword>
<evidence type="ECO:0000313" key="1">
    <source>
        <dbReference type="EMBL" id="KAG5557320.1"/>
    </source>
</evidence>
<protein>
    <submittedName>
        <fullName evidence="1">Uncharacterized protein</fullName>
    </submittedName>
</protein>
<evidence type="ECO:0000313" key="2">
    <source>
        <dbReference type="Proteomes" id="UP000823749"/>
    </source>
</evidence>
<organism evidence="1 2">
    <name type="scientific">Rhododendron griersonianum</name>
    <dbReference type="NCBI Taxonomy" id="479676"/>
    <lineage>
        <taxon>Eukaryota</taxon>
        <taxon>Viridiplantae</taxon>
        <taxon>Streptophyta</taxon>
        <taxon>Embryophyta</taxon>
        <taxon>Tracheophyta</taxon>
        <taxon>Spermatophyta</taxon>
        <taxon>Magnoliopsida</taxon>
        <taxon>eudicotyledons</taxon>
        <taxon>Gunneridae</taxon>
        <taxon>Pentapetalae</taxon>
        <taxon>asterids</taxon>
        <taxon>Ericales</taxon>
        <taxon>Ericaceae</taxon>
        <taxon>Ericoideae</taxon>
        <taxon>Rhodoreae</taxon>
        <taxon>Rhododendron</taxon>
    </lineage>
</organism>
<reference evidence="1" key="1">
    <citation type="submission" date="2020-08" db="EMBL/GenBank/DDBJ databases">
        <title>Plant Genome Project.</title>
        <authorList>
            <person name="Zhang R.-G."/>
        </authorList>
    </citation>
    <scope>NUCLEOTIDE SEQUENCE</scope>
    <source>
        <strain evidence="1">WSP0</strain>
        <tissue evidence="1">Leaf</tissue>
    </source>
</reference>
<proteinExistence type="predicted"/>